<proteinExistence type="predicted"/>
<dbReference type="EMBL" id="BKAG01000003">
    <property type="protein sequence ID" value="GEP41482.1"/>
    <property type="molecule type" value="Genomic_DNA"/>
</dbReference>
<evidence type="ECO:0000313" key="3">
    <source>
        <dbReference type="Proteomes" id="UP000321577"/>
    </source>
</evidence>
<organism evidence="2 3">
    <name type="scientific">Brevifollis gellanilyticus</name>
    <dbReference type="NCBI Taxonomy" id="748831"/>
    <lineage>
        <taxon>Bacteria</taxon>
        <taxon>Pseudomonadati</taxon>
        <taxon>Verrucomicrobiota</taxon>
        <taxon>Verrucomicrobiia</taxon>
        <taxon>Verrucomicrobiales</taxon>
        <taxon>Verrucomicrobiaceae</taxon>
    </lineage>
</organism>
<evidence type="ECO:0000313" key="2">
    <source>
        <dbReference type="EMBL" id="GEP41482.1"/>
    </source>
</evidence>
<dbReference type="AlphaFoldDB" id="A0A512M427"/>
<keyword evidence="1" id="KW-0732">Signal</keyword>
<feature type="chain" id="PRO_5022188697" evidence="1">
    <location>
        <begin position="20"/>
        <end position="148"/>
    </location>
</feature>
<comment type="caution">
    <text evidence="2">The sequence shown here is derived from an EMBL/GenBank/DDBJ whole genome shotgun (WGS) entry which is preliminary data.</text>
</comment>
<gene>
    <name evidence="2" type="ORF">BGE01nite_07730</name>
</gene>
<evidence type="ECO:0000256" key="1">
    <source>
        <dbReference type="SAM" id="SignalP"/>
    </source>
</evidence>
<dbReference type="RefSeq" id="WP_146848939.1">
    <property type="nucleotide sequence ID" value="NZ_BKAG01000003.1"/>
</dbReference>
<name>A0A512M427_9BACT</name>
<sequence length="148" mass="16489">MKSKLITTLISLLAAAAFAHNGVERGPNGGRILEFSNNETMHGEVTAKDGEFRVALLDKDMKPVSIKGQTLSAIKGDRDNPEKLKVEVKENHFVVPMLKGDSYVVILQYKENDESKKITARLPYNSNLCDGCDEQEWLCKCPPPDKKK</sequence>
<keyword evidence="3" id="KW-1185">Reference proteome</keyword>
<reference evidence="2 3" key="1">
    <citation type="submission" date="2019-07" db="EMBL/GenBank/DDBJ databases">
        <title>Whole genome shotgun sequence of Brevifollis gellanilyticus NBRC 108608.</title>
        <authorList>
            <person name="Hosoyama A."/>
            <person name="Uohara A."/>
            <person name="Ohji S."/>
            <person name="Ichikawa N."/>
        </authorList>
    </citation>
    <scope>NUCLEOTIDE SEQUENCE [LARGE SCALE GENOMIC DNA]</scope>
    <source>
        <strain evidence="2 3">NBRC 108608</strain>
    </source>
</reference>
<dbReference type="OrthoDB" id="190682at2"/>
<accession>A0A512M427</accession>
<feature type="signal peptide" evidence="1">
    <location>
        <begin position="1"/>
        <end position="19"/>
    </location>
</feature>
<protein>
    <submittedName>
        <fullName evidence="2">Uncharacterized protein</fullName>
    </submittedName>
</protein>
<dbReference type="Proteomes" id="UP000321577">
    <property type="component" value="Unassembled WGS sequence"/>
</dbReference>